<evidence type="ECO:0000256" key="4">
    <source>
        <dbReference type="ARBA" id="ARBA00022692"/>
    </source>
</evidence>
<keyword evidence="8 11" id="KW-0472">Membrane</keyword>
<comment type="similarity">
    <text evidence="2">Belongs to the complex I subunit 4L family.</text>
</comment>
<accession>A0A6G6C8V8</accession>
<evidence type="ECO:0000256" key="10">
    <source>
        <dbReference type="ARBA" id="ARBA00049551"/>
    </source>
</evidence>
<evidence type="ECO:0000256" key="7">
    <source>
        <dbReference type="ARBA" id="ARBA00023027"/>
    </source>
</evidence>
<keyword evidence="7" id="KW-0520">NAD</keyword>
<dbReference type="RefSeq" id="YP_009742193.1">
    <property type="nucleotide sequence ID" value="NC_046588.1"/>
</dbReference>
<reference evidence="12" key="1">
    <citation type="submission" date="2019-03" db="EMBL/GenBank/DDBJ databases">
        <title>The comparison of Scolytus schevyrewi and Scolytus seulensis.</title>
        <authorList>
            <person name="Zhang L."/>
            <person name="Wang J."/>
        </authorList>
    </citation>
    <scope>NUCLEOTIDE SEQUENCE</scope>
</reference>
<comment type="catalytic activity">
    <reaction evidence="10">
        <text>a ubiquinone + NADH + 5 H(+)(in) = a ubiquinol + NAD(+) + 4 H(+)(out)</text>
        <dbReference type="Rhea" id="RHEA:29091"/>
        <dbReference type="Rhea" id="RHEA-COMP:9565"/>
        <dbReference type="Rhea" id="RHEA-COMP:9566"/>
        <dbReference type="ChEBI" id="CHEBI:15378"/>
        <dbReference type="ChEBI" id="CHEBI:16389"/>
        <dbReference type="ChEBI" id="CHEBI:17976"/>
        <dbReference type="ChEBI" id="CHEBI:57540"/>
        <dbReference type="ChEBI" id="CHEBI:57945"/>
        <dbReference type="EC" id="7.1.1.2"/>
    </reaction>
</comment>
<evidence type="ECO:0000256" key="11">
    <source>
        <dbReference type="SAM" id="Phobius"/>
    </source>
</evidence>
<dbReference type="Pfam" id="PF00420">
    <property type="entry name" value="Oxidored_q2"/>
    <property type="match status" value="1"/>
</dbReference>
<organism evidence="12">
    <name type="scientific">Scolytus seulensis</name>
    <dbReference type="NCBI Taxonomy" id="1230772"/>
    <lineage>
        <taxon>Eukaryota</taxon>
        <taxon>Metazoa</taxon>
        <taxon>Ecdysozoa</taxon>
        <taxon>Arthropoda</taxon>
        <taxon>Hexapoda</taxon>
        <taxon>Insecta</taxon>
        <taxon>Pterygota</taxon>
        <taxon>Neoptera</taxon>
        <taxon>Endopterygota</taxon>
        <taxon>Coleoptera</taxon>
        <taxon>Polyphaga</taxon>
        <taxon>Cucujiformia</taxon>
        <taxon>Curculionidae</taxon>
        <taxon>Scolytinae</taxon>
        <taxon>Scolytus</taxon>
    </lineage>
</organism>
<feature type="transmembrane region" description="Helical" evidence="11">
    <location>
        <begin position="52"/>
        <end position="76"/>
    </location>
</feature>
<keyword evidence="4 11" id="KW-0812">Transmembrane</keyword>
<dbReference type="Gene3D" id="1.10.287.3510">
    <property type="match status" value="1"/>
</dbReference>
<evidence type="ECO:0000256" key="9">
    <source>
        <dbReference type="ARBA" id="ARBA00031586"/>
    </source>
</evidence>
<keyword evidence="5" id="KW-1278">Translocase</keyword>
<dbReference type="GO" id="GO:0016020">
    <property type="term" value="C:membrane"/>
    <property type="evidence" value="ECO:0007669"/>
    <property type="project" value="UniProtKB-SubCell"/>
</dbReference>
<proteinExistence type="inferred from homology"/>
<evidence type="ECO:0000256" key="2">
    <source>
        <dbReference type="ARBA" id="ARBA00010519"/>
    </source>
</evidence>
<evidence type="ECO:0000256" key="8">
    <source>
        <dbReference type="ARBA" id="ARBA00023136"/>
    </source>
</evidence>
<name>A0A6G6C8V8_9CUCU</name>
<gene>
    <name evidence="12" type="primary">nad4l</name>
</gene>
<dbReference type="CTD" id="67122132"/>
<dbReference type="InterPro" id="IPR039428">
    <property type="entry name" value="NUOK/Mnh_C1-like"/>
</dbReference>
<comment type="subcellular location">
    <subcellularLocation>
        <location evidence="1">Membrane</location>
        <topology evidence="1">Multi-pass membrane protein</topology>
    </subcellularLocation>
</comment>
<dbReference type="GO" id="GO:0008137">
    <property type="term" value="F:NADH dehydrogenase (ubiquinone) activity"/>
    <property type="evidence" value="ECO:0007669"/>
    <property type="project" value="UniProtKB-EC"/>
</dbReference>
<evidence type="ECO:0000313" key="12">
    <source>
        <dbReference type="EMBL" id="QID77576.1"/>
    </source>
</evidence>
<evidence type="ECO:0000256" key="5">
    <source>
        <dbReference type="ARBA" id="ARBA00022967"/>
    </source>
</evidence>
<feature type="transmembrane region" description="Helical" evidence="11">
    <location>
        <begin position="26"/>
        <end position="45"/>
    </location>
</feature>
<dbReference type="GeneID" id="44799128"/>
<protein>
    <recommendedName>
        <fullName evidence="3">NADH-ubiquinone oxidoreductase chain 4L</fullName>
    </recommendedName>
    <alternativeName>
        <fullName evidence="9">NADH dehydrogenase subunit 4L</fullName>
    </alternativeName>
</protein>
<evidence type="ECO:0000256" key="3">
    <source>
        <dbReference type="ARBA" id="ARBA00016612"/>
    </source>
</evidence>
<keyword evidence="12" id="KW-0496">Mitochondrion</keyword>
<dbReference type="AlphaFoldDB" id="A0A6G6C8V8"/>
<evidence type="ECO:0000256" key="6">
    <source>
        <dbReference type="ARBA" id="ARBA00022989"/>
    </source>
</evidence>
<dbReference type="EMBL" id="MK636869">
    <property type="protein sequence ID" value="QID77576.1"/>
    <property type="molecule type" value="Genomic_DNA"/>
</dbReference>
<keyword evidence="6 11" id="KW-1133">Transmembrane helix</keyword>
<evidence type="ECO:0000256" key="1">
    <source>
        <dbReference type="ARBA" id="ARBA00004141"/>
    </source>
</evidence>
<geneLocation type="mitochondrion" evidence="12"/>
<sequence>MYSFIFMFFLSLISYGVKPTHFLLMLMSLESSALSLYLMLFIYLLSFSVEFFMCMIFLTMIVCEGALGLSLLVMMVRVHGSGNLMSLDNLW</sequence>